<dbReference type="PANTHER" id="PTHR34123:SF3">
    <property type="entry name" value="SNOAL-LIKE DOMAIN-CONTAINING PROTEIN"/>
    <property type="match status" value="1"/>
</dbReference>
<feature type="compositionally biased region" description="Low complexity" evidence="2">
    <location>
        <begin position="304"/>
        <end position="320"/>
    </location>
</feature>
<dbReference type="SUPFAM" id="SSF56349">
    <property type="entry name" value="DNA breaking-rejoining enzymes"/>
    <property type="match status" value="1"/>
</dbReference>
<dbReference type="GO" id="GO:0006310">
    <property type="term" value="P:DNA recombination"/>
    <property type="evidence" value="ECO:0007669"/>
    <property type="project" value="UniProtKB-KW"/>
</dbReference>
<feature type="region of interest" description="Disordered" evidence="2">
    <location>
        <begin position="818"/>
        <end position="861"/>
    </location>
</feature>
<feature type="compositionally biased region" description="Polar residues" evidence="2">
    <location>
        <begin position="511"/>
        <end position="523"/>
    </location>
</feature>
<gene>
    <name evidence="4" type="ORF">C1SCF055_LOCUS6963</name>
</gene>
<feature type="compositionally biased region" description="Basic and acidic residues" evidence="2">
    <location>
        <begin position="849"/>
        <end position="861"/>
    </location>
</feature>
<protein>
    <submittedName>
        <fullName evidence="4">Uncharacterized protein</fullName>
    </submittedName>
</protein>
<feature type="compositionally biased region" description="Basic and acidic residues" evidence="2">
    <location>
        <begin position="648"/>
        <end position="658"/>
    </location>
</feature>
<dbReference type="InterPro" id="IPR018790">
    <property type="entry name" value="DUF2358"/>
</dbReference>
<dbReference type="EMBL" id="CAMXCT010000447">
    <property type="protein sequence ID" value="CAI3978975.1"/>
    <property type="molecule type" value="Genomic_DNA"/>
</dbReference>
<accession>A0A9P1BTA0</accession>
<feature type="compositionally biased region" description="Polar residues" evidence="2">
    <location>
        <begin position="823"/>
        <end position="836"/>
    </location>
</feature>
<dbReference type="GO" id="GO:0015074">
    <property type="term" value="P:DNA integration"/>
    <property type="evidence" value="ECO:0007669"/>
    <property type="project" value="InterPro"/>
</dbReference>
<feature type="region of interest" description="Disordered" evidence="2">
    <location>
        <begin position="511"/>
        <end position="553"/>
    </location>
</feature>
<dbReference type="SUPFAM" id="SSF54427">
    <property type="entry name" value="NTF2-like"/>
    <property type="match status" value="1"/>
</dbReference>
<evidence type="ECO:0000313" key="5">
    <source>
        <dbReference type="EMBL" id="CAL4766287.1"/>
    </source>
</evidence>
<dbReference type="InterPro" id="IPR013762">
    <property type="entry name" value="Integrase-like_cat_sf"/>
</dbReference>
<dbReference type="EMBL" id="CAMXCT030000447">
    <property type="protein sequence ID" value="CAL4766287.1"/>
    <property type="molecule type" value="Genomic_DNA"/>
</dbReference>
<reference evidence="5 6" key="2">
    <citation type="submission" date="2024-05" db="EMBL/GenBank/DDBJ databases">
        <authorList>
            <person name="Chen Y."/>
            <person name="Shah S."/>
            <person name="Dougan E. K."/>
            <person name="Thang M."/>
            <person name="Chan C."/>
        </authorList>
    </citation>
    <scope>NUCLEOTIDE SEQUENCE [LARGE SCALE GENOMIC DNA]</scope>
</reference>
<comment type="caution">
    <text evidence="4">The sequence shown here is derived from an EMBL/GenBank/DDBJ whole genome shotgun (WGS) entry which is preliminary data.</text>
</comment>
<keyword evidence="1" id="KW-0233">DNA recombination</keyword>
<dbReference type="EMBL" id="CAMXCT020000447">
    <property type="protein sequence ID" value="CAL1132350.1"/>
    <property type="molecule type" value="Genomic_DNA"/>
</dbReference>
<reference evidence="4" key="1">
    <citation type="submission" date="2022-10" db="EMBL/GenBank/DDBJ databases">
        <authorList>
            <person name="Chen Y."/>
            <person name="Dougan E. K."/>
            <person name="Chan C."/>
            <person name="Rhodes N."/>
            <person name="Thang M."/>
        </authorList>
    </citation>
    <scope>NUCLEOTIDE SEQUENCE</scope>
</reference>
<feature type="compositionally biased region" description="Basic and acidic residues" evidence="2">
    <location>
        <begin position="569"/>
        <end position="582"/>
    </location>
</feature>
<evidence type="ECO:0000313" key="6">
    <source>
        <dbReference type="Proteomes" id="UP001152797"/>
    </source>
</evidence>
<feature type="region of interest" description="Disordered" evidence="2">
    <location>
        <begin position="278"/>
        <end position="320"/>
    </location>
</feature>
<dbReference type="Gene3D" id="1.10.443.10">
    <property type="entry name" value="Intergrase catalytic core"/>
    <property type="match status" value="1"/>
</dbReference>
<feature type="chain" id="PRO_5043269792" evidence="3">
    <location>
        <begin position="29"/>
        <end position="1240"/>
    </location>
</feature>
<dbReference type="AlphaFoldDB" id="A0A9P1BTA0"/>
<dbReference type="GO" id="GO:0003677">
    <property type="term" value="F:DNA binding"/>
    <property type="evidence" value="ECO:0007669"/>
    <property type="project" value="InterPro"/>
</dbReference>
<keyword evidence="3" id="KW-0732">Signal</keyword>
<name>A0A9P1BTA0_9DINO</name>
<dbReference type="InterPro" id="IPR032710">
    <property type="entry name" value="NTF2-like_dom_sf"/>
</dbReference>
<evidence type="ECO:0000256" key="1">
    <source>
        <dbReference type="ARBA" id="ARBA00023172"/>
    </source>
</evidence>
<feature type="compositionally biased region" description="Basic residues" evidence="2">
    <location>
        <begin position="839"/>
        <end position="848"/>
    </location>
</feature>
<dbReference type="Proteomes" id="UP001152797">
    <property type="component" value="Unassembled WGS sequence"/>
</dbReference>
<feature type="compositionally biased region" description="Basic residues" evidence="2">
    <location>
        <begin position="636"/>
        <end position="647"/>
    </location>
</feature>
<evidence type="ECO:0000313" key="4">
    <source>
        <dbReference type="EMBL" id="CAI3978975.1"/>
    </source>
</evidence>
<feature type="compositionally biased region" description="Basic and acidic residues" evidence="2">
    <location>
        <begin position="594"/>
        <end position="605"/>
    </location>
</feature>
<dbReference type="InterPro" id="IPR011010">
    <property type="entry name" value="DNA_brk_join_enz"/>
</dbReference>
<dbReference type="Pfam" id="PF10184">
    <property type="entry name" value="DUF2358"/>
    <property type="match status" value="1"/>
</dbReference>
<feature type="signal peptide" evidence="3">
    <location>
        <begin position="1"/>
        <end position="28"/>
    </location>
</feature>
<evidence type="ECO:0000256" key="3">
    <source>
        <dbReference type="SAM" id="SignalP"/>
    </source>
</evidence>
<dbReference type="OrthoDB" id="348976at2759"/>
<feature type="region of interest" description="Disordered" evidence="2">
    <location>
        <begin position="565"/>
        <end position="616"/>
    </location>
</feature>
<sequence length="1240" mass="138586">MFPRRKATLSCLRGLLLATTLVLRQSLAWLEPGQVGRCQRRAGLLSFASLGLPRQVSAVSAADKAPLAQRPFEWSFLWENPVAEEPKRTALPIQSVAAILKSDLDQGKYILTGNLTSSIFADDCRFVDPNNAVTGLAQYKKALEFLFDPEASFLKLQSIQVESSSTIRARYTAGGTLKLPWRPKISAWSGNIVYTLNSDALIQSQMDEWNITRFDAIRQTKLCAGGSPCWKETRSWRSTEMLMLFRKYQLVGLNGCEDHDYGIGSSLMGSRLGCARRDPGSHSYTSSPVPHEDSSPSSAGAPEVTSPAEVTPSSSEPVVVPTPAAPVTAVDEVVLIVGGAELRLVEADPPPGSSWGTPDLRLYVVWVIPGYRNPREFCGLHWGQDLLAYTGLLTLNGPYHLGYPPSGGTYACEAFQMAVQLGQSAYVHLSEEFNAPRWREGLVVSSKGNWARLVVRAKNQSELMDGLCSFQHEEHHFFILECPVAHLRAACVERVLKLECDTSGLMSQGQTILSSDQEQNFATASDPEVPKGRKPARDKSSQSSSSSDSENADLQGALVQIQKNWQGRGTERDKHVAKDKSFHSSATKRFSMLSKDKRDRSRQEQGDPATRALSSLDLEGDPLKALVTLQLAQHLQRGRGGRRKKSLRDHSSASDESHSSTSRSSSSSDRRRRRGGHAKAVENYHAAKKRMFKKPLHHVRKYVREVEHNLGASDRPFKLSEAGKKVSWGKQKSLQRVHYLMSETLEMLLKGKTEKACLQLVLSLRAVHQAAIDQDWSVAWMITHLDDPFSRPRWGGDVTELANVTAYLRSMAELEKSTEKLRSQNGTSENSQSTDNPGRRKGKGKGKSKSSEEASAEKDKVIGGVKHEGKWHKRSTLAGAYPIKLCRAYHSCCERLFAGAELVGDFLKKNGLTWKLVLKGQPAEVDILLDNFLSQYHAMHSQQPGRLQLAKHGILFCQVSRPQLRSQLKQSWSTLKAWEEQMPGKLRPPLPIAVMMGMLCEARILAEQCSNEKDRQKWLVFSALVMTSFFGLLRPGELLNLRRRHVGLPNHVTLALPCVTLCLEKPKNFRQLGLRQFVSIKHPSACEWLSWTCSLLKQHDDKLWPHSHAEFRRMFKVCTLKMKVGDCHFTPASLRASGATFLFDEEEDVARPRLIGRWSNIQSLEHYVQTGKSQQMLQSLSTRAVRRLELLLKQGGFLLDLPVAARNSLPKEHILDIPRLDLDEQLWKACRGWGRTQTKI</sequence>
<keyword evidence="6" id="KW-1185">Reference proteome</keyword>
<evidence type="ECO:0000256" key="2">
    <source>
        <dbReference type="SAM" id="MobiDB-lite"/>
    </source>
</evidence>
<dbReference type="PANTHER" id="PTHR34123">
    <property type="entry name" value="OS04G0578200 PROTEIN"/>
    <property type="match status" value="1"/>
</dbReference>
<feature type="region of interest" description="Disordered" evidence="2">
    <location>
        <begin position="633"/>
        <end position="680"/>
    </location>
</feature>
<organism evidence="4">
    <name type="scientific">Cladocopium goreaui</name>
    <dbReference type="NCBI Taxonomy" id="2562237"/>
    <lineage>
        <taxon>Eukaryota</taxon>
        <taxon>Sar</taxon>
        <taxon>Alveolata</taxon>
        <taxon>Dinophyceae</taxon>
        <taxon>Suessiales</taxon>
        <taxon>Symbiodiniaceae</taxon>
        <taxon>Cladocopium</taxon>
    </lineage>
</organism>
<proteinExistence type="predicted"/>
<feature type="compositionally biased region" description="Basic and acidic residues" evidence="2">
    <location>
        <begin position="528"/>
        <end position="540"/>
    </location>
</feature>